<organism evidence="2 3">
    <name type="scientific">Myriangium duriaei CBS 260.36</name>
    <dbReference type="NCBI Taxonomy" id="1168546"/>
    <lineage>
        <taxon>Eukaryota</taxon>
        <taxon>Fungi</taxon>
        <taxon>Dikarya</taxon>
        <taxon>Ascomycota</taxon>
        <taxon>Pezizomycotina</taxon>
        <taxon>Dothideomycetes</taxon>
        <taxon>Dothideomycetidae</taxon>
        <taxon>Myriangiales</taxon>
        <taxon>Myriangiaceae</taxon>
        <taxon>Myriangium</taxon>
    </lineage>
</organism>
<evidence type="ECO:0000313" key="3">
    <source>
        <dbReference type="Proteomes" id="UP000799439"/>
    </source>
</evidence>
<feature type="chain" id="PRO_5040437389" description="Extracellular membrane protein CFEM domain-containing protein" evidence="1">
    <location>
        <begin position="19"/>
        <end position="161"/>
    </location>
</feature>
<gene>
    <name evidence="2" type="ORF">K461DRAFT_290581</name>
</gene>
<evidence type="ECO:0000256" key="1">
    <source>
        <dbReference type="SAM" id="SignalP"/>
    </source>
</evidence>
<dbReference type="EMBL" id="ML996082">
    <property type="protein sequence ID" value="KAF2155561.1"/>
    <property type="molecule type" value="Genomic_DNA"/>
</dbReference>
<comment type="caution">
    <text evidence="2">The sequence shown here is derived from an EMBL/GenBank/DDBJ whole genome shotgun (WGS) entry which is preliminary data.</text>
</comment>
<dbReference type="PROSITE" id="PS51257">
    <property type="entry name" value="PROKAR_LIPOPROTEIN"/>
    <property type="match status" value="1"/>
</dbReference>
<feature type="signal peptide" evidence="1">
    <location>
        <begin position="1"/>
        <end position="18"/>
    </location>
</feature>
<evidence type="ECO:0000313" key="2">
    <source>
        <dbReference type="EMBL" id="KAF2155561.1"/>
    </source>
</evidence>
<accession>A0A9P4MQF1</accession>
<keyword evidence="3" id="KW-1185">Reference proteome</keyword>
<evidence type="ECO:0008006" key="4">
    <source>
        <dbReference type="Google" id="ProtNLM"/>
    </source>
</evidence>
<dbReference type="OrthoDB" id="2507140at2759"/>
<sequence length="161" mass="15303">MRFSVALIAAATAGMAAAQSSTACAAQAVLDACLGSTNGQVQACAANDYTCLCYAYQAVKTCYNNCPNDPRAPSAGNQVTQFCIAASQYSTTNTPAASASSTSGSAATTTGSAASSSTSASAAGSSFGSGSSSTSASKGAGAMATPAAGALAMIFGAAALL</sequence>
<dbReference type="Proteomes" id="UP000799439">
    <property type="component" value="Unassembled WGS sequence"/>
</dbReference>
<proteinExistence type="predicted"/>
<dbReference type="AlphaFoldDB" id="A0A9P4MQF1"/>
<protein>
    <recommendedName>
        <fullName evidence="4">Extracellular membrane protein CFEM domain-containing protein</fullName>
    </recommendedName>
</protein>
<reference evidence="2" key="1">
    <citation type="journal article" date="2020" name="Stud. Mycol.">
        <title>101 Dothideomycetes genomes: a test case for predicting lifestyles and emergence of pathogens.</title>
        <authorList>
            <person name="Haridas S."/>
            <person name="Albert R."/>
            <person name="Binder M."/>
            <person name="Bloem J."/>
            <person name="Labutti K."/>
            <person name="Salamov A."/>
            <person name="Andreopoulos B."/>
            <person name="Baker S."/>
            <person name="Barry K."/>
            <person name="Bills G."/>
            <person name="Bluhm B."/>
            <person name="Cannon C."/>
            <person name="Castanera R."/>
            <person name="Culley D."/>
            <person name="Daum C."/>
            <person name="Ezra D."/>
            <person name="Gonzalez J."/>
            <person name="Henrissat B."/>
            <person name="Kuo A."/>
            <person name="Liang C."/>
            <person name="Lipzen A."/>
            <person name="Lutzoni F."/>
            <person name="Magnuson J."/>
            <person name="Mondo S."/>
            <person name="Nolan M."/>
            <person name="Ohm R."/>
            <person name="Pangilinan J."/>
            <person name="Park H.-J."/>
            <person name="Ramirez L."/>
            <person name="Alfaro M."/>
            <person name="Sun H."/>
            <person name="Tritt A."/>
            <person name="Yoshinaga Y."/>
            <person name="Zwiers L.-H."/>
            <person name="Turgeon B."/>
            <person name="Goodwin S."/>
            <person name="Spatafora J."/>
            <person name="Crous P."/>
            <person name="Grigoriev I."/>
        </authorList>
    </citation>
    <scope>NUCLEOTIDE SEQUENCE</scope>
    <source>
        <strain evidence="2">CBS 260.36</strain>
    </source>
</reference>
<keyword evidence="1" id="KW-0732">Signal</keyword>
<name>A0A9P4MQF1_9PEZI</name>